<dbReference type="PROSITE" id="PS00086">
    <property type="entry name" value="CYTOCHROME_P450"/>
    <property type="match status" value="1"/>
</dbReference>
<dbReference type="PRINTS" id="PR00385">
    <property type="entry name" value="P450"/>
</dbReference>
<evidence type="ECO:0000256" key="6">
    <source>
        <dbReference type="SAM" id="MobiDB-lite"/>
    </source>
</evidence>
<feature type="region of interest" description="Disordered" evidence="6">
    <location>
        <begin position="141"/>
        <end position="161"/>
    </location>
</feature>
<evidence type="ECO:0000256" key="3">
    <source>
        <dbReference type="ARBA" id="ARBA00023004"/>
    </source>
</evidence>
<evidence type="ECO:0008006" key="10">
    <source>
        <dbReference type="Google" id="ProtNLM"/>
    </source>
</evidence>
<keyword evidence="1 4" id="KW-0479">Metal-binding</keyword>
<dbReference type="Proteomes" id="UP000327013">
    <property type="component" value="Unassembled WGS sequence"/>
</dbReference>
<dbReference type="InterPro" id="IPR001128">
    <property type="entry name" value="Cyt_P450"/>
</dbReference>
<dbReference type="GO" id="GO:0016705">
    <property type="term" value="F:oxidoreductase activity, acting on paired donors, with incorporation or reduction of molecular oxygen"/>
    <property type="evidence" value="ECO:0007669"/>
    <property type="project" value="InterPro"/>
</dbReference>
<comment type="cofactor">
    <cofactor evidence="4">
        <name>heme</name>
        <dbReference type="ChEBI" id="CHEBI:30413"/>
    </cofactor>
</comment>
<dbReference type="PANTHER" id="PTHR46300">
    <property type="entry name" value="P450, PUTATIVE (EUROFUNG)-RELATED-RELATED"/>
    <property type="match status" value="1"/>
</dbReference>
<dbReference type="InterPro" id="IPR002401">
    <property type="entry name" value="Cyt_P450_E_grp-I"/>
</dbReference>
<evidence type="ECO:0000256" key="5">
    <source>
        <dbReference type="RuleBase" id="RU000461"/>
    </source>
</evidence>
<keyword evidence="9" id="KW-1185">Reference proteome</keyword>
<protein>
    <recommendedName>
        <fullName evidence="10">Cytochrome P450</fullName>
    </recommendedName>
</protein>
<dbReference type="PANTHER" id="PTHR46300:SF6">
    <property type="entry name" value="CYTOCHROME P450 2C30"/>
    <property type="match status" value="1"/>
</dbReference>
<organism evidence="8 9">
    <name type="scientific">Carpinus fangiana</name>
    <dbReference type="NCBI Taxonomy" id="176857"/>
    <lineage>
        <taxon>Eukaryota</taxon>
        <taxon>Viridiplantae</taxon>
        <taxon>Streptophyta</taxon>
        <taxon>Embryophyta</taxon>
        <taxon>Tracheophyta</taxon>
        <taxon>Spermatophyta</taxon>
        <taxon>Magnoliopsida</taxon>
        <taxon>eudicotyledons</taxon>
        <taxon>Gunneridae</taxon>
        <taxon>Pentapetalae</taxon>
        <taxon>rosids</taxon>
        <taxon>fabids</taxon>
        <taxon>Fagales</taxon>
        <taxon>Betulaceae</taxon>
        <taxon>Carpinus</taxon>
    </lineage>
</organism>
<dbReference type="OrthoDB" id="1470350at2759"/>
<evidence type="ECO:0000313" key="9">
    <source>
        <dbReference type="Proteomes" id="UP000327013"/>
    </source>
</evidence>
<keyword evidence="3 4" id="KW-0408">Iron</keyword>
<evidence type="ECO:0000256" key="4">
    <source>
        <dbReference type="PIRSR" id="PIRSR602401-1"/>
    </source>
</evidence>
<comment type="similarity">
    <text evidence="5">Belongs to the cytochrome P450 family.</text>
</comment>
<keyword evidence="7" id="KW-0812">Transmembrane</keyword>
<comment type="caution">
    <text evidence="8">The sequence shown here is derived from an EMBL/GenBank/DDBJ whole genome shotgun (WGS) entry which is preliminary data.</text>
</comment>
<evidence type="ECO:0000256" key="2">
    <source>
        <dbReference type="ARBA" id="ARBA00023002"/>
    </source>
</evidence>
<dbReference type="InterPro" id="IPR050364">
    <property type="entry name" value="Cytochrome_P450_fung"/>
</dbReference>
<feature type="binding site" description="axial binding residue" evidence="4">
    <location>
        <position position="572"/>
    </location>
    <ligand>
        <name>heme</name>
        <dbReference type="ChEBI" id="CHEBI:30413"/>
    </ligand>
    <ligandPart>
        <name>Fe</name>
        <dbReference type="ChEBI" id="CHEBI:18248"/>
    </ligandPart>
</feature>
<accession>A0A5N6L6Y9</accession>
<gene>
    <name evidence="8" type="ORF">FH972_026590</name>
</gene>
<keyword evidence="7" id="KW-0472">Membrane</keyword>
<dbReference type="SUPFAM" id="SSF48264">
    <property type="entry name" value="Cytochrome P450"/>
    <property type="match status" value="1"/>
</dbReference>
<dbReference type="EMBL" id="VIBQ01000100">
    <property type="protein sequence ID" value="KAB8760598.1"/>
    <property type="molecule type" value="Genomic_DNA"/>
</dbReference>
<dbReference type="AlphaFoldDB" id="A0A5N6L6Y9"/>
<evidence type="ECO:0000256" key="7">
    <source>
        <dbReference type="SAM" id="Phobius"/>
    </source>
</evidence>
<evidence type="ECO:0000313" key="8">
    <source>
        <dbReference type="EMBL" id="KAB8760598.1"/>
    </source>
</evidence>
<keyword evidence="7" id="KW-1133">Transmembrane helix</keyword>
<dbReference type="InterPro" id="IPR036396">
    <property type="entry name" value="Cyt_P450_sf"/>
</dbReference>
<name>A0A5N6L6Y9_9ROSI</name>
<reference evidence="8 9" key="1">
    <citation type="submission" date="2019-06" db="EMBL/GenBank/DDBJ databases">
        <title>A chromosomal-level reference genome of Carpinus fangiana (Coryloideae, Betulaceae).</title>
        <authorList>
            <person name="Yang X."/>
            <person name="Wang Z."/>
            <person name="Zhang L."/>
            <person name="Hao G."/>
            <person name="Liu J."/>
            <person name="Yang Y."/>
        </authorList>
    </citation>
    <scope>NUCLEOTIDE SEQUENCE [LARGE SCALE GENOMIC DNA]</scope>
    <source>
        <strain evidence="8">Cfa_2016G</strain>
        <tissue evidence="8">Leaf</tissue>
    </source>
</reference>
<dbReference type="GO" id="GO:0005506">
    <property type="term" value="F:iron ion binding"/>
    <property type="evidence" value="ECO:0007669"/>
    <property type="project" value="InterPro"/>
</dbReference>
<keyword evidence="2 5" id="KW-0560">Oxidoreductase</keyword>
<feature type="transmembrane region" description="Helical" evidence="7">
    <location>
        <begin position="108"/>
        <end position="128"/>
    </location>
</feature>
<dbReference type="Gene3D" id="1.10.630.10">
    <property type="entry name" value="Cytochrome P450"/>
    <property type="match status" value="1"/>
</dbReference>
<keyword evidence="5" id="KW-0503">Monooxygenase</keyword>
<dbReference type="InterPro" id="IPR017972">
    <property type="entry name" value="Cyt_P450_CS"/>
</dbReference>
<dbReference type="PRINTS" id="PR00463">
    <property type="entry name" value="EP450I"/>
</dbReference>
<proteinExistence type="inferred from homology"/>
<keyword evidence="4 5" id="KW-0349">Heme</keyword>
<sequence>MWALQAPQAAQQCPQAPHHPCPSLAFIYYDCPDQNRLVCEYDWQNAHPYKYINMAQNLTSKVVESCLSTSSLLNHFPFVQLSHCSHAAQPPSLVLTIRLPSFSLDAPFYMILTLLEIAAVSFVIYLTASFGPGVVNLLSRKREQSSSNTGKSTLPGPKGLPVLGSAHELPRLGSWFAMKAWADKHGPIMQTTVMGSKWLFFNTHDSAHAHLNERSNIYSGRPDISIVADARSDAGSAEYLPLMNLNIHHTRQKKFNKITMDVARNQRHYGIPTAEARRFIQQISEQRSNTTAWPLLVEDFASRTICRLTFGDANYHKELNEHVWRFLAHISPAGFLPNMISSLVKLPYYLSYWKQAEYKRHRDQQAFFMRILQQIRADILSNKVIPSSYMKTYLTSRIKDEAAGKPSAISTDREGAAALGLVATAAVYTVGSPIQSFIRMLATFPDYQARLHSELDAVVPATRLPELSDMPDLPLLRACIKETARWRPPIPTSIPHKLDRADVVNGCLVAADTPVFAAEYSICRDAVRFPRPFDFLPERWLEPAFPTTFREPTTRYPELLGSTMFGWGRRWCMGQHVSQDELYAACAHLVWAFEVRPTARGEAQLVEHLGPGEGRGGMQWPQKSEQGLLIPRPEDLECVWEWRGPPGERERLMFADGALATTDLEDVVDRARECIADDVKKVEVGVHVSEIEVEVDAA</sequence>
<dbReference type="Pfam" id="PF00067">
    <property type="entry name" value="p450"/>
    <property type="match status" value="1"/>
</dbReference>
<dbReference type="GO" id="GO:0004497">
    <property type="term" value="F:monooxygenase activity"/>
    <property type="evidence" value="ECO:0007669"/>
    <property type="project" value="UniProtKB-KW"/>
</dbReference>
<dbReference type="GO" id="GO:0020037">
    <property type="term" value="F:heme binding"/>
    <property type="evidence" value="ECO:0007669"/>
    <property type="project" value="InterPro"/>
</dbReference>
<evidence type="ECO:0000256" key="1">
    <source>
        <dbReference type="ARBA" id="ARBA00022723"/>
    </source>
</evidence>